<evidence type="ECO:0000256" key="1">
    <source>
        <dbReference type="SAM" id="MobiDB-lite"/>
    </source>
</evidence>
<feature type="region of interest" description="Disordered" evidence="1">
    <location>
        <begin position="37"/>
        <end position="58"/>
    </location>
</feature>
<feature type="region of interest" description="Disordered" evidence="1">
    <location>
        <begin position="70"/>
        <end position="143"/>
    </location>
</feature>
<dbReference type="AlphaFoldDB" id="H9A5K8"/>
<protein>
    <submittedName>
        <fullName evidence="3">CD8+ T-cell target antigen Tp9</fullName>
    </submittedName>
</protein>
<dbReference type="EMBL" id="JN828558">
    <property type="protein sequence ID" value="AFC18375.1"/>
    <property type="molecule type" value="Genomic_DNA"/>
</dbReference>
<feature type="chain" id="PRO_5003618408" evidence="2">
    <location>
        <begin position="19"/>
        <end position="237"/>
    </location>
</feature>
<keyword evidence="2" id="KW-0732">Signal</keyword>
<sequence length="237" mass="25069">MNVLTTGIILYSFYTCLCMNSDDDDDDAFGAEGGSMLPRHKRSSMFSEPLGSTFTSGYSDDEFEEKFKRMGMKKKPKDKLGRTNQPQPGASGGYGGGYPSQPGASGGYGGGASGGAGPYGGGYPSQPGGPQGAAGPPGEPIMLKMDAKNRTNRNINLTKFTLPNGKTQHVFRANPGHGIKQVNYDGDFVWSMDGGNFGTEVLVDPIGSGAKTMTIKLANGDKVIHTKPGRNKPWTKQ</sequence>
<feature type="compositionally biased region" description="Gly residues" evidence="1">
    <location>
        <begin position="90"/>
        <end position="123"/>
    </location>
</feature>
<reference evidence="3" key="1">
    <citation type="submission" date="2011-10" db="EMBL/GenBank/DDBJ databases">
        <authorList>
            <person name="Pelle R."/>
        </authorList>
    </citation>
    <scope>NUCLEOTIDE SEQUENCE</scope>
    <source>
        <strain evidence="3">BDF3-3</strain>
    </source>
</reference>
<organism evidence="3">
    <name type="scientific">Theileria parva lawrencei</name>
    <dbReference type="NCBI Taxonomy" id="1148490"/>
    <lineage>
        <taxon>Eukaryota</taxon>
        <taxon>Sar</taxon>
        <taxon>Alveolata</taxon>
        <taxon>Apicomplexa</taxon>
        <taxon>Aconoidasida</taxon>
        <taxon>Piroplasmida</taxon>
        <taxon>Theileriidae</taxon>
        <taxon>Theileria</taxon>
    </lineage>
</organism>
<proteinExistence type="predicted"/>
<gene>
    <name evidence="3" type="primary">Tp9</name>
</gene>
<evidence type="ECO:0000256" key="2">
    <source>
        <dbReference type="SAM" id="SignalP"/>
    </source>
</evidence>
<feature type="compositionally biased region" description="Low complexity" evidence="1">
    <location>
        <begin position="124"/>
        <end position="136"/>
    </location>
</feature>
<accession>H9A5K8</accession>
<feature type="compositionally biased region" description="Polar residues" evidence="1">
    <location>
        <begin position="44"/>
        <end position="58"/>
    </location>
</feature>
<evidence type="ECO:0000313" key="3">
    <source>
        <dbReference type="EMBL" id="AFC18375.1"/>
    </source>
</evidence>
<name>H9A5K8_THEPA</name>
<feature type="signal peptide" evidence="2">
    <location>
        <begin position="1"/>
        <end position="18"/>
    </location>
</feature>